<feature type="transmembrane region" description="Helical" evidence="1">
    <location>
        <begin position="117"/>
        <end position="140"/>
    </location>
</feature>
<comment type="caution">
    <text evidence="2">The sequence shown here is derived from an EMBL/GenBank/DDBJ whole genome shotgun (WGS) entry which is preliminary data.</text>
</comment>
<sequence length="229" mass="25672">MNSIPSTSPQSTNSHVRWKYARRGLSLLQLATEGDITITQDWRFNRKLYLDSVNNILRGLPRSLSVEEKAIIYAALPAGLATPSAAGELVMVQQHSLDDRTVSHTSSSERSPQLPSVLYRTTATLTLNFILLISFILPYIQALLQRVYSYDRQHKISDRVIARGLVTADSVRKHTIHAVGSIFNINDGQVGRMMKEIMIWWMQEVASGMYDGLGQGMQSVAPRSSIKER</sequence>
<gene>
    <name evidence="2" type="ORF">LTR62_002700</name>
</gene>
<dbReference type="Proteomes" id="UP001310890">
    <property type="component" value="Unassembled WGS sequence"/>
</dbReference>
<name>A0AAN7TQM9_9PEZI</name>
<keyword evidence="1" id="KW-1133">Transmembrane helix</keyword>
<organism evidence="2 3">
    <name type="scientific">Meristemomyces frigidus</name>
    <dbReference type="NCBI Taxonomy" id="1508187"/>
    <lineage>
        <taxon>Eukaryota</taxon>
        <taxon>Fungi</taxon>
        <taxon>Dikarya</taxon>
        <taxon>Ascomycota</taxon>
        <taxon>Pezizomycotina</taxon>
        <taxon>Dothideomycetes</taxon>
        <taxon>Dothideomycetidae</taxon>
        <taxon>Mycosphaerellales</taxon>
        <taxon>Teratosphaeriaceae</taxon>
        <taxon>Meristemomyces</taxon>
    </lineage>
</organism>
<evidence type="ECO:0000313" key="3">
    <source>
        <dbReference type="Proteomes" id="UP001310890"/>
    </source>
</evidence>
<keyword evidence="1" id="KW-0472">Membrane</keyword>
<accession>A0AAN7TQM9</accession>
<dbReference type="EMBL" id="JAVRRL010000019">
    <property type="protein sequence ID" value="KAK5114130.1"/>
    <property type="molecule type" value="Genomic_DNA"/>
</dbReference>
<reference evidence="2" key="1">
    <citation type="submission" date="2023-08" db="EMBL/GenBank/DDBJ databases">
        <title>Black Yeasts Isolated from many extreme environments.</title>
        <authorList>
            <person name="Coleine C."/>
            <person name="Stajich J.E."/>
            <person name="Selbmann L."/>
        </authorList>
    </citation>
    <scope>NUCLEOTIDE SEQUENCE</scope>
    <source>
        <strain evidence="2">CCFEE 5401</strain>
    </source>
</reference>
<evidence type="ECO:0000313" key="2">
    <source>
        <dbReference type="EMBL" id="KAK5114130.1"/>
    </source>
</evidence>
<evidence type="ECO:0000256" key="1">
    <source>
        <dbReference type="SAM" id="Phobius"/>
    </source>
</evidence>
<proteinExistence type="predicted"/>
<keyword evidence="1" id="KW-0812">Transmembrane</keyword>
<dbReference type="AlphaFoldDB" id="A0AAN7TQM9"/>
<protein>
    <submittedName>
        <fullName evidence="2">Uncharacterized protein</fullName>
    </submittedName>
</protein>